<reference evidence="1 2" key="1">
    <citation type="submission" date="2020-03" db="EMBL/GenBank/DDBJ databases">
        <title>Genomic Encyclopedia of Type Strains, Phase IV (KMG-IV): sequencing the most valuable type-strain genomes for metagenomic binning, comparative biology and taxonomic classification.</title>
        <authorList>
            <person name="Goeker M."/>
        </authorList>
    </citation>
    <scope>NUCLEOTIDE SEQUENCE [LARGE SCALE GENOMIC DNA]</scope>
    <source>
        <strain evidence="1 2">DSM 29762</strain>
    </source>
</reference>
<dbReference type="RefSeq" id="WP_167963290.1">
    <property type="nucleotide sequence ID" value="NZ_JAATJJ010000001.1"/>
</dbReference>
<dbReference type="PROSITE" id="PS51257">
    <property type="entry name" value="PROKAR_LIPOPROTEIN"/>
    <property type="match status" value="1"/>
</dbReference>
<organism evidence="1 2">
    <name type="scientific">Saonia flava</name>
    <dbReference type="NCBI Taxonomy" id="523696"/>
    <lineage>
        <taxon>Bacteria</taxon>
        <taxon>Pseudomonadati</taxon>
        <taxon>Bacteroidota</taxon>
        <taxon>Flavobacteriia</taxon>
        <taxon>Flavobacteriales</taxon>
        <taxon>Flavobacteriaceae</taxon>
        <taxon>Saonia</taxon>
    </lineage>
</organism>
<protein>
    <submittedName>
        <fullName evidence="1">Uncharacterized protein</fullName>
    </submittedName>
</protein>
<dbReference type="Proteomes" id="UP000590442">
    <property type="component" value="Unassembled WGS sequence"/>
</dbReference>
<sequence>MKKSLSYVFLLIFIQSCIPIRIAPNISDYKLTTGKKFKRNLPKRNMFIFEDPKEAGHFYDYVNIKFQLNDEDVYDDVPFVVDGIQYFFAFYETEIQDKSIPILAALMDVALSRATSSDDYEPVFTPKGGVYRKGNWYIAIEVYSDLEKDCLGENSFSREVVLKYLRSLKDEYLSTHNYNEIVLKN</sequence>
<evidence type="ECO:0000313" key="1">
    <source>
        <dbReference type="EMBL" id="NJB71479.1"/>
    </source>
</evidence>
<accession>A0A846R3T5</accession>
<evidence type="ECO:0000313" key="2">
    <source>
        <dbReference type="Proteomes" id="UP000590442"/>
    </source>
</evidence>
<dbReference type="EMBL" id="JAATJJ010000001">
    <property type="protein sequence ID" value="NJB71479.1"/>
    <property type="molecule type" value="Genomic_DNA"/>
</dbReference>
<keyword evidence="2" id="KW-1185">Reference proteome</keyword>
<comment type="caution">
    <text evidence="1">The sequence shown here is derived from an EMBL/GenBank/DDBJ whole genome shotgun (WGS) entry which is preliminary data.</text>
</comment>
<proteinExistence type="predicted"/>
<gene>
    <name evidence="1" type="ORF">GGR42_001941</name>
</gene>
<dbReference type="AlphaFoldDB" id="A0A846R3T5"/>
<name>A0A846R3T5_9FLAO</name>